<evidence type="ECO:0000259" key="2">
    <source>
        <dbReference type="Pfam" id="PF01636"/>
    </source>
</evidence>
<dbReference type="Gene3D" id="3.90.1200.10">
    <property type="match status" value="1"/>
</dbReference>
<dbReference type="Pfam" id="PF01636">
    <property type="entry name" value="APH"/>
    <property type="match status" value="1"/>
</dbReference>
<dbReference type="STRING" id="1328759.A0A5C2SMY9"/>
<organism evidence="3 4">
    <name type="scientific">Lentinus tigrinus ALCF2SS1-6</name>
    <dbReference type="NCBI Taxonomy" id="1328759"/>
    <lineage>
        <taxon>Eukaryota</taxon>
        <taxon>Fungi</taxon>
        <taxon>Dikarya</taxon>
        <taxon>Basidiomycota</taxon>
        <taxon>Agaricomycotina</taxon>
        <taxon>Agaricomycetes</taxon>
        <taxon>Polyporales</taxon>
        <taxon>Polyporaceae</taxon>
        <taxon>Lentinus</taxon>
    </lineage>
</organism>
<keyword evidence="4" id="KW-1185">Reference proteome</keyword>
<dbReference type="CDD" id="cd05120">
    <property type="entry name" value="APH_ChoK_like"/>
    <property type="match status" value="1"/>
</dbReference>
<accession>A0A5C2SMY9</accession>
<dbReference type="PANTHER" id="PTHR21310">
    <property type="entry name" value="AMINOGLYCOSIDE PHOSPHOTRANSFERASE-RELATED-RELATED"/>
    <property type="match status" value="1"/>
</dbReference>
<dbReference type="AlphaFoldDB" id="A0A5C2SMY9"/>
<dbReference type="InterPro" id="IPR011009">
    <property type="entry name" value="Kinase-like_dom_sf"/>
</dbReference>
<proteinExistence type="predicted"/>
<dbReference type="OrthoDB" id="5404599at2759"/>
<evidence type="ECO:0000313" key="3">
    <source>
        <dbReference type="EMBL" id="RPD62846.1"/>
    </source>
</evidence>
<keyword evidence="3" id="KW-0418">Kinase</keyword>
<dbReference type="InterPro" id="IPR051678">
    <property type="entry name" value="AGP_Transferase"/>
</dbReference>
<sequence length="287" mass="32970">MAPAFLHRLLSSLVSLLPIRLRAKMWKRLHKLGTRRWERQSFAQRCPGGIYIKTSKLLRLSEGQALQFIRTHTPLPVPVVIDNIEHAGSVWLVTSLLPGFSLAEVYRDITPEIERKLSSQLSRILAPLRALPPPDPVCGFDGGPVYCARIRFGAPPAGPWDTVEAFHGDLMHRAGEINVPGEPYCAKTTEEVYDVIRRAHARTHRVCLTHNDLGPHNILVDDHWNITGIVDWESCAWMPEYWEVTKGTFLPQYRKNRWPRIMSAAFPMYTLEQEAEMYMIEYRQCYV</sequence>
<name>A0A5C2SMY9_9APHY</name>
<keyword evidence="1" id="KW-0732">Signal</keyword>
<keyword evidence="3" id="KW-0808">Transferase</keyword>
<dbReference type="GO" id="GO:0016301">
    <property type="term" value="F:kinase activity"/>
    <property type="evidence" value="ECO:0007669"/>
    <property type="project" value="UniProtKB-KW"/>
</dbReference>
<feature type="signal peptide" evidence="1">
    <location>
        <begin position="1"/>
        <end position="16"/>
    </location>
</feature>
<protein>
    <submittedName>
        <fullName evidence="3">Kinase-like protein</fullName>
    </submittedName>
</protein>
<gene>
    <name evidence="3" type="ORF">L227DRAFT_498420</name>
</gene>
<feature type="chain" id="PRO_5022817007" evidence="1">
    <location>
        <begin position="17"/>
        <end position="287"/>
    </location>
</feature>
<dbReference type="EMBL" id="ML122258">
    <property type="protein sequence ID" value="RPD62846.1"/>
    <property type="molecule type" value="Genomic_DNA"/>
</dbReference>
<dbReference type="PANTHER" id="PTHR21310:SF58">
    <property type="entry name" value="AMINOGLYCOSIDE PHOSPHOTRANSFERASE DOMAIN-CONTAINING PROTEIN"/>
    <property type="match status" value="1"/>
</dbReference>
<evidence type="ECO:0000256" key="1">
    <source>
        <dbReference type="SAM" id="SignalP"/>
    </source>
</evidence>
<dbReference type="Proteomes" id="UP000313359">
    <property type="component" value="Unassembled WGS sequence"/>
</dbReference>
<feature type="domain" description="Aminoglycoside phosphotransferase" evidence="2">
    <location>
        <begin position="61"/>
        <end position="245"/>
    </location>
</feature>
<dbReference type="InterPro" id="IPR002575">
    <property type="entry name" value="Aminoglycoside_PTrfase"/>
</dbReference>
<evidence type="ECO:0000313" key="4">
    <source>
        <dbReference type="Proteomes" id="UP000313359"/>
    </source>
</evidence>
<reference evidence="3" key="1">
    <citation type="journal article" date="2018" name="Genome Biol. Evol.">
        <title>Genomics and development of Lentinus tigrinus, a white-rot wood-decaying mushroom with dimorphic fruiting bodies.</title>
        <authorList>
            <person name="Wu B."/>
            <person name="Xu Z."/>
            <person name="Knudson A."/>
            <person name="Carlson A."/>
            <person name="Chen N."/>
            <person name="Kovaka S."/>
            <person name="LaButti K."/>
            <person name="Lipzen A."/>
            <person name="Pennachio C."/>
            <person name="Riley R."/>
            <person name="Schakwitz W."/>
            <person name="Umezawa K."/>
            <person name="Ohm R.A."/>
            <person name="Grigoriev I.V."/>
            <person name="Nagy L.G."/>
            <person name="Gibbons J."/>
            <person name="Hibbett D."/>
        </authorList>
    </citation>
    <scope>NUCLEOTIDE SEQUENCE [LARGE SCALE GENOMIC DNA]</scope>
    <source>
        <strain evidence="3">ALCF2SS1-6</strain>
    </source>
</reference>
<dbReference type="SUPFAM" id="SSF56112">
    <property type="entry name" value="Protein kinase-like (PK-like)"/>
    <property type="match status" value="1"/>
</dbReference>